<organism evidence="1">
    <name type="scientific">bioreactor metagenome</name>
    <dbReference type="NCBI Taxonomy" id="1076179"/>
    <lineage>
        <taxon>unclassified sequences</taxon>
        <taxon>metagenomes</taxon>
        <taxon>ecological metagenomes</taxon>
    </lineage>
</organism>
<accession>A0A644ZT77</accession>
<dbReference type="AlphaFoldDB" id="A0A644ZT77"/>
<name>A0A644ZT77_9ZZZZ</name>
<dbReference type="EMBL" id="VSSQ01010334">
    <property type="protein sequence ID" value="MPM44062.1"/>
    <property type="molecule type" value="Genomic_DNA"/>
</dbReference>
<reference evidence="1" key="1">
    <citation type="submission" date="2019-08" db="EMBL/GenBank/DDBJ databases">
        <authorList>
            <person name="Kucharzyk K."/>
            <person name="Murdoch R.W."/>
            <person name="Higgins S."/>
            <person name="Loffler F."/>
        </authorList>
    </citation>
    <scope>NUCLEOTIDE SEQUENCE</scope>
</reference>
<comment type="caution">
    <text evidence="1">The sequence shown here is derived from an EMBL/GenBank/DDBJ whole genome shotgun (WGS) entry which is preliminary data.</text>
</comment>
<sequence length="180" mass="19280">MHRRRAGRIREGVLKAGVVGLSCGGLHRRDAPEAVVGQFGGEGRVVGPHARRDRIRRHPVANTRDPPDSIVGIIGDLTAGGDDPDKIAVGVVVEVRDVAIAGRERAQFPGGRVREARCQAEHAGRVVRPVLVTDVVLVVDALVVHRGEAGTGHTILDPHQPRRIARVGVFQCGRLTVVSR</sequence>
<gene>
    <name evidence="1" type="ORF">SDC9_90740</name>
</gene>
<proteinExistence type="predicted"/>
<evidence type="ECO:0000313" key="1">
    <source>
        <dbReference type="EMBL" id="MPM44062.1"/>
    </source>
</evidence>
<protein>
    <submittedName>
        <fullName evidence="1">Uncharacterized protein</fullName>
    </submittedName>
</protein>